<evidence type="ECO:0000313" key="2">
    <source>
        <dbReference type="EMBL" id="SOE72571.1"/>
    </source>
</evidence>
<feature type="domain" description="FAD-binding" evidence="1">
    <location>
        <begin position="102"/>
        <end position="274"/>
    </location>
</feature>
<dbReference type="PRINTS" id="PR00420">
    <property type="entry name" value="RNGMNOXGNASE"/>
</dbReference>
<feature type="domain" description="FAD-binding" evidence="1">
    <location>
        <begin position="3"/>
        <end position="60"/>
    </location>
</feature>
<dbReference type="InterPro" id="IPR036188">
    <property type="entry name" value="FAD/NAD-bd_sf"/>
</dbReference>
<keyword evidence="3" id="KW-1185">Reference proteome</keyword>
<dbReference type="Pfam" id="PF01494">
    <property type="entry name" value="FAD_binding_3"/>
    <property type="match status" value="2"/>
</dbReference>
<name>A0A2C9A170_9MICO</name>
<accession>A0A2C9A170</accession>
<gene>
    <name evidence="2" type="ORF">SAMN06296378_2544</name>
</gene>
<proteinExistence type="predicted"/>
<dbReference type="InterPro" id="IPR002938">
    <property type="entry name" value="FAD-bd"/>
</dbReference>
<dbReference type="Proteomes" id="UP000219440">
    <property type="component" value="Unassembled WGS sequence"/>
</dbReference>
<dbReference type="PANTHER" id="PTHR42685">
    <property type="entry name" value="GERANYLGERANYL DIPHOSPHATE REDUCTASE"/>
    <property type="match status" value="1"/>
</dbReference>
<sequence length="337" mass="35717">MSVDVVVVGGGPVGLASAIEARLAGLTVTLIEPRESSIDKACGEGLMPGALPLLERLGIDPPGMPLRGVSYLAPGRRAEYRFARGTGRGVRRVALHDALSARADQLGVERVVGRVDGFTQDSTGVTVNGIRAGWMFAADGLHSTVRVAAGLDRPRGGARRYGLRQHFFVAPWSELIEVHWAAHAEVYVTPVAEDTVGVAILGPQRTDFAETVRGIPELSSKLEGAAPASSLRGAGPFRQRSRRPSAGRLLLVGDASGYVDAITGEGLRLGLDQARLAVQHVTDGLDYDRAWARSTRDFRRLTSGLVWAATGPLRSAIVPAAAALPRVYGAVVERLAR</sequence>
<protein>
    <submittedName>
        <fullName evidence="2">Dehydrogenase (Flavoprotein)</fullName>
    </submittedName>
</protein>
<dbReference type="SUPFAM" id="SSF51905">
    <property type="entry name" value="FAD/NAD(P)-binding domain"/>
    <property type="match status" value="1"/>
</dbReference>
<dbReference type="GO" id="GO:0071949">
    <property type="term" value="F:FAD binding"/>
    <property type="evidence" value="ECO:0007669"/>
    <property type="project" value="InterPro"/>
</dbReference>
<dbReference type="InterPro" id="IPR050407">
    <property type="entry name" value="Geranylgeranyl_reductase"/>
</dbReference>
<dbReference type="OrthoDB" id="113955at2"/>
<evidence type="ECO:0000313" key="3">
    <source>
        <dbReference type="Proteomes" id="UP000219440"/>
    </source>
</evidence>
<evidence type="ECO:0000259" key="1">
    <source>
        <dbReference type="Pfam" id="PF01494"/>
    </source>
</evidence>
<dbReference type="AlphaFoldDB" id="A0A2C9A170"/>
<dbReference type="PANTHER" id="PTHR42685:SF19">
    <property type="entry name" value="POSSIBLE OXIDOREDUCTASE"/>
    <property type="match status" value="1"/>
</dbReference>
<dbReference type="RefSeq" id="WP_097061605.1">
    <property type="nucleotide sequence ID" value="NZ_BMLC01000004.1"/>
</dbReference>
<dbReference type="EMBL" id="OCST01000005">
    <property type="protein sequence ID" value="SOE72571.1"/>
    <property type="molecule type" value="Genomic_DNA"/>
</dbReference>
<reference evidence="2 3" key="1">
    <citation type="submission" date="2017-09" db="EMBL/GenBank/DDBJ databases">
        <authorList>
            <person name="Ehlers B."/>
            <person name="Leendertz F.H."/>
        </authorList>
    </citation>
    <scope>NUCLEOTIDE SEQUENCE [LARGE SCALE GENOMIC DNA]</scope>
    <source>
        <strain evidence="2 3">CGMCC 1.05381</strain>
    </source>
</reference>
<organism evidence="2 3">
    <name type="scientific">Salinibacterium xinjiangense</name>
    <dbReference type="NCBI Taxonomy" id="386302"/>
    <lineage>
        <taxon>Bacteria</taxon>
        <taxon>Bacillati</taxon>
        <taxon>Actinomycetota</taxon>
        <taxon>Actinomycetes</taxon>
        <taxon>Micrococcales</taxon>
        <taxon>Microbacteriaceae</taxon>
        <taxon>Salinibacterium</taxon>
    </lineage>
</organism>
<dbReference type="Gene3D" id="3.50.50.60">
    <property type="entry name" value="FAD/NAD(P)-binding domain"/>
    <property type="match status" value="1"/>
</dbReference>